<name>A0AAP0DV76_9ASTR</name>
<evidence type="ECO:0000313" key="3">
    <source>
        <dbReference type="EMBL" id="KAK9079292.1"/>
    </source>
</evidence>
<dbReference type="InterPro" id="IPR000313">
    <property type="entry name" value="PWWP_dom"/>
</dbReference>
<dbReference type="SUPFAM" id="SSF63748">
    <property type="entry name" value="Tudor/PWWP/MBT"/>
    <property type="match status" value="1"/>
</dbReference>
<evidence type="ECO:0000259" key="2">
    <source>
        <dbReference type="PROSITE" id="PS50812"/>
    </source>
</evidence>
<protein>
    <recommendedName>
        <fullName evidence="2">PWWP domain-containing protein</fullName>
    </recommendedName>
</protein>
<dbReference type="PROSITE" id="PS50812">
    <property type="entry name" value="PWWP"/>
    <property type="match status" value="1"/>
</dbReference>
<dbReference type="PANTHER" id="PTHR42851:SF19">
    <property type="entry name" value="PWWP DOMAIN-CONTAINING PROTEIN 2-RELATED"/>
    <property type="match status" value="1"/>
</dbReference>
<dbReference type="Gene3D" id="2.30.30.140">
    <property type="match status" value="1"/>
</dbReference>
<feature type="compositionally biased region" description="Basic and acidic residues" evidence="1">
    <location>
        <begin position="818"/>
        <end position="827"/>
    </location>
</feature>
<feature type="compositionally biased region" description="Basic and acidic residues" evidence="1">
    <location>
        <begin position="882"/>
        <end position="911"/>
    </location>
</feature>
<dbReference type="Pfam" id="PF00855">
    <property type="entry name" value="PWWP"/>
    <property type="match status" value="1"/>
</dbReference>
<dbReference type="Proteomes" id="UP001408789">
    <property type="component" value="Unassembled WGS sequence"/>
</dbReference>
<accession>A0AAP0DV76</accession>
<dbReference type="EMBL" id="JBCNJP010000003">
    <property type="protein sequence ID" value="KAK9079292.1"/>
    <property type="molecule type" value="Genomic_DNA"/>
</dbReference>
<evidence type="ECO:0000313" key="4">
    <source>
        <dbReference type="Proteomes" id="UP001408789"/>
    </source>
</evidence>
<dbReference type="AlphaFoldDB" id="A0AAP0DV76"/>
<reference evidence="3 4" key="1">
    <citation type="submission" date="2024-04" db="EMBL/GenBank/DDBJ databases">
        <title>The reference genome of an endangered Asteraceae, Deinandra increscens subsp. villosa, native to the Central Coast of California.</title>
        <authorList>
            <person name="Guilliams M."/>
            <person name="Hasenstab-Lehman K."/>
            <person name="Meyer R."/>
            <person name="Mcevoy S."/>
        </authorList>
    </citation>
    <scope>NUCLEOTIDE SEQUENCE [LARGE SCALE GENOMIC DNA]</scope>
    <source>
        <tissue evidence="3">Leaf</tissue>
    </source>
</reference>
<feature type="compositionally biased region" description="Basic and acidic residues" evidence="1">
    <location>
        <begin position="700"/>
        <end position="712"/>
    </location>
</feature>
<evidence type="ECO:0000256" key="1">
    <source>
        <dbReference type="SAM" id="MobiDB-lite"/>
    </source>
</evidence>
<comment type="caution">
    <text evidence="3">The sequence shown here is derived from an EMBL/GenBank/DDBJ whole genome shotgun (WGS) entry which is preliminary data.</text>
</comment>
<feature type="compositionally biased region" description="Basic and acidic residues" evidence="1">
    <location>
        <begin position="780"/>
        <end position="794"/>
    </location>
</feature>
<keyword evidence="4" id="KW-1185">Reference proteome</keyword>
<dbReference type="CDD" id="cd05162">
    <property type="entry name" value="PWWP"/>
    <property type="match status" value="1"/>
</dbReference>
<feature type="region of interest" description="Disordered" evidence="1">
    <location>
        <begin position="668"/>
        <end position="712"/>
    </location>
</feature>
<feature type="region of interest" description="Disordered" evidence="1">
    <location>
        <begin position="728"/>
        <end position="911"/>
    </location>
</feature>
<sequence>MSTDFGATESSSDALVLSEPPINSDIEVVNGVMVVDKSLDSKTETLTTEPSSGGIVAQDLAVDDRVSGGKTGIGMDNDEKLLDESSIDAVVKFGGDLLESKSGSLIMETCDNIGGGDNHDIAVQDLIDEARVSRDGTEAVTENSELVQDLVDGAVSGDEMGTVMDNDRKLLDVLPAAGDGVNIGAELLESKSGTLIMESSDHAVQDLIDEARVTGDQIGIVTENSDHDGGGDIAAQDSIGEVRVSGDRIGIVTEDSELVPDLVDGGRVSGETDSSEKLMDVSSSDAVVSFVTPVANEGAKNETDLLESKSGTLISESSDHDGGGDIAVPDSVDKDRVARVIGDETGIVTEKSVLVLDKSISDAVVSSLPLNNRDIGEVNEIKIGADSLGSKTETATVNPSHDQNGAGDIAVQGSVQDSRVSEDEKGIVMENIEKVSDENEVIHEEKEGEYKTTDIVWAKVKDYPWWPGQIFDPSSSTDKAKKYSNKKGFLVGYYGDQTFAWNKVPKIKPFRKNFSKLEKQSNSKPFFHAVNCALEEVSRRVEFGLACSCLSKEVCDKIKSQVFVNAGIKKEDSKIDGGDRFSTVSTFKPKKVVQSVQELAREHFDGFSRLDVLSVRTQLLAFFRWKGYYQFQTQDILDGLDNKLEDGSELPLTEEIKVVEDEKLTSVSKKVSSKKRKPDVCDSDDSVPHKKERSLTSVTPKDKLSAKRSKKDISKKAIVDDNVFKEEKGNEKPASVGKKVSSKKKKPDVCDSDDSVPHKKERSVGSVSPKGISSAKRSKKDISRNVLKEEKGNEKPASVGKKVSSKKKKPDICDSDESAPRKKERSLTDMTKSSVKRSKKGISKQATVDDKRSSISSPKKLFRVGDSISRIAKQISESPSILKKESQESGNDEKKTGKEDGKSDKATQIEE</sequence>
<proteinExistence type="predicted"/>
<dbReference type="InterPro" id="IPR053063">
    <property type="entry name" value="PWWP_domain_containing_PDP"/>
</dbReference>
<organism evidence="3 4">
    <name type="scientific">Deinandra increscens subsp. villosa</name>
    <dbReference type="NCBI Taxonomy" id="3103831"/>
    <lineage>
        <taxon>Eukaryota</taxon>
        <taxon>Viridiplantae</taxon>
        <taxon>Streptophyta</taxon>
        <taxon>Embryophyta</taxon>
        <taxon>Tracheophyta</taxon>
        <taxon>Spermatophyta</taxon>
        <taxon>Magnoliopsida</taxon>
        <taxon>eudicotyledons</taxon>
        <taxon>Gunneridae</taxon>
        <taxon>Pentapetalae</taxon>
        <taxon>asterids</taxon>
        <taxon>campanulids</taxon>
        <taxon>Asterales</taxon>
        <taxon>Asteraceae</taxon>
        <taxon>Asteroideae</taxon>
        <taxon>Heliantheae alliance</taxon>
        <taxon>Madieae</taxon>
        <taxon>Madiinae</taxon>
        <taxon>Deinandra</taxon>
    </lineage>
</organism>
<feature type="domain" description="PWWP" evidence="2">
    <location>
        <begin position="452"/>
        <end position="513"/>
    </location>
</feature>
<dbReference type="PANTHER" id="PTHR42851">
    <property type="entry name" value="ALDOLASE-RELATED"/>
    <property type="match status" value="1"/>
</dbReference>
<dbReference type="SMART" id="SM00293">
    <property type="entry name" value="PWWP"/>
    <property type="match status" value="1"/>
</dbReference>
<gene>
    <name evidence="3" type="ORF">SSX86_000963</name>
</gene>